<feature type="compositionally biased region" description="Basic residues" evidence="1">
    <location>
        <begin position="143"/>
        <end position="155"/>
    </location>
</feature>
<feature type="non-terminal residue" evidence="2">
    <location>
        <position position="155"/>
    </location>
</feature>
<evidence type="ECO:0000256" key="1">
    <source>
        <dbReference type="SAM" id="MobiDB-lite"/>
    </source>
</evidence>
<evidence type="ECO:0000313" key="3">
    <source>
        <dbReference type="Proteomes" id="UP000044602"/>
    </source>
</evidence>
<sequence>RRQPPQGPLDQVVPQGRRQGDDCRLDPPVRSPPQRPRPVRPRSRAEDAQGHGACLGDPLAPRARLLQEAHGWQPPAQARRCAPPRRREPAPAAPHAWLREEGPRRAGCHRGGDCRAREGAGHVRQEEEQGLRPGEDPTEGHCRWRHCRGARGRHA</sequence>
<proteinExistence type="predicted"/>
<keyword evidence="3" id="KW-1185">Reference proteome</keyword>
<feature type="region of interest" description="Disordered" evidence="1">
    <location>
        <begin position="1"/>
        <end position="155"/>
    </location>
</feature>
<dbReference type="Proteomes" id="UP000044602">
    <property type="component" value="Unassembled WGS sequence"/>
</dbReference>
<protein>
    <submittedName>
        <fullName evidence="2">Uncharacterized protein</fullName>
    </submittedName>
</protein>
<feature type="compositionally biased region" description="Basic and acidic residues" evidence="1">
    <location>
        <begin position="18"/>
        <end position="27"/>
    </location>
</feature>
<accession>A0A0G4LIG3</accession>
<feature type="compositionally biased region" description="Basic and acidic residues" evidence="1">
    <location>
        <begin position="97"/>
        <end position="142"/>
    </location>
</feature>
<reference evidence="2 3" key="1">
    <citation type="submission" date="2015-05" db="EMBL/GenBank/DDBJ databases">
        <authorList>
            <person name="Wang D.B."/>
            <person name="Wang M."/>
        </authorList>
    </citation>
    <scope>NUCLEOTIDE SEQUENCE [LARGE SCALE GENOMIC DNA]</scope>
    <source>
        <strain evidence="2">VL1</strain>
    </source>
</reference>
<dbReference type="AlphaFoldDB" id="A0A0G4LIG3"/>
<gene>
    <name evidence="2" type="ORF">BN1708_017898</name>
</gene>
<organism evidence="2 3">
    <name type="scientific">Verticillium longisporum</name>
    <name type="common">Verticillium dahliae var. longisporum</name>
    <dbReference type="NCBI Taxonomy" id="100787"/>
    <lineage>
        <taxon>Eukaryota</taxon>
        <taxon>Fungi</taxon>
        <taxon>Dikarya</taxon>
        <taxon>Ascomycota</taxon>
        <taxon>Pezizomycotina</taxon>
        <taxon>Sordariomycetes</taxon>
        <taxon>Hypocreomycetidae</taxon>
        <taxon>Glomerellales</taxon>
        <taxon>Plectosphaerellaceae</taxon>
        <taxon>Verticillium</taxon>
    </lineage>
</organism>
<name>A0A0G4LIG3_VERLO</name>
<dbReference type="EMBL" id="CVQH01013213">
    <property type="protein sequence ID" value="CRK21778.1"/>
    <property type="molecule type" value="Genomic_DNA"/>
</dbReference>
<evidence type="ECO:0000313" key="2">
    <source>
        <dbReference type="EMBL" id="CRK21778.1"/>
    </source>
</evidence>
<feature type="non-terminal residue" evidence="2">
    <location>
        <position position="1"/>
    </location>
</feature>